<evidence type="ECO:0000313" key="2">
    <source>
        <dbReference type="Proteomes" id="UP000191024"/>
    </source>
</evidence>
<dbReference type="Pfam" id="PF17330">
    <property type="entry name" value="SWC7"/>
    <property type="match status" value="1"/>
</dbReference>
<dbReference type="STRING" id="1230905.A0A1G4IN71"/>
<accession>A0A1G4IN71</accession>
<proteinExistence type="predicted"/>
<reference evidence="1 2" key="1">
    <citation type="submission" date="2016-03" db="EMBL/GenBank/DDBJ databases">
        <authorList>
            <person name="Devillers H."/>
        </authorList>
    </citation>
    <scope>NUCLEOTIDE SEQUENCE [LARGE SCALE GENOMIC DNA]</scope>
    <source>
        <strain evidence="1">CBS 11717</strain>
    </source>
</reference>
<organism evidence="1 2">
    <name type="scientific">Lachancea mirantina</name>
    <dbReference type="NCBI Taxonomy" id="1230905"/>
    <lineage>
        <taxon>Eukaryota</taxon>
        <taxon>Fungi</taxon>
        <taxon>Dikarya</taxon>
        <taxon>Ascomycota</taxon>
        <taxon>Saccharomycotina</taxon>
        <taxon>Saccharomycetes</taxon>
        <taxon>Saccharomycetales</taxon>
        <taxon>Saccharomycetaceae</taxon>
        <taxon>Lachancea</taxon>
    </lineage>
</organism>
<dbReference type="AlphaFoldDB" id="A0A1G4IN71"/>
<evidence type="ECO:0000313" key="1">
    <source>
        <dbReference type="EMBL" id="SCU77878.1"/>
    </source>
</evidence>
<keyword evidence="2" id="KW-1185">Reference proteome</keyword>
<dbReference type="Proteomes" id="UP000191024">
    <property type="component" value="Chromosome A"/>
</dbReference>
<dbReference type="EMBL" id="LT598462">
    <property type="protein sequence ID" value="SCU77878.1"/>
    <property type="molecule type" value="Genomic_DNA"/>
</dbReference>
<dbReference type="OrthoDB" id="4067990at2759"/>
<protein>
    <submittedName>
        <fullName evidence="1">LAMI_0A02652g1_1</fullName>
    </submittedName>
</protein>
<dbReference type="InterPro" id="IPR020195">
    <property type="entry name" value="SWR1_Swc7"/>
</dbReference>
<name>A0A1G4IN71_9SACH</name>
<sequence length="132" mass="15319">MDLASNVILLILQIVFYRQQELAHGDNSVKLDELMLEPVVDESVLTRFRNHKLIRLYNPDQCGVQLRTLKGIVRDIFELGLPEESADVTVISLANHYYAQRIKELEEKELPQLQMQMRRAVALNMNEVDLDK</sequence>
<gene>
    <name evidence="1" type="ORF">LAMI_0A02652G</name>
</gene>